<dbReference type="InterPro" id="IPR025401">
    <property type="entry name" value="DUF4374"/>
</dbReference>
<sequence length="478" mass="52529">MQYNSYLKDALSLMACALFLTSCGSKSDNPTPTPPNPSGKTSTYIVTATIQASGSASTTMLFTPTILSEGSLSGNTGGKQTDGGGEFIYLKDNTYLYSIAYHQGGKTSTNSYILRNGTLVERNKKFQGNRFTTHGTFSDFLITCSTGIGPKTKADASGYLPQYFLLSYLNAPAETQTNNDTKLEQFSAENFLGNGEYVTLCGLLEHDGKLYSGVIPMGLSQYGGNVDAVWDGDTYKSGKWVKKGNEDLVKTQDGGQKSSSYKRGELQWTQYPNECHVAIFSDKDLKTKKVIKTDKISYPAGRFKSQYHQMIWPSSSGDLYVFSPSFAKSMRDARQKTTLPAGVVRIKKGTETFDTDYYYNLDNLTGNRGFQHVFPVGNDQFILYLYDKSLDQLTNQEYATQLAIFNAKTGGFINVTGLPAGVKKFGGRPYLEDGRAYLPVMSSLKPAIYVINLSTGQATRGLEVEATEISSVGRLREH</sequence>
<feature type="signal peptide" evidence="1">
    <location>
        <begin position="1"/>
        <end position="27"/>
    </location>
</feature>
<evidence type="ECO:0000256" key="1">
    <source>
        <dbReference type="SAM" id="SignalP"/>
    </source>
</evidence>
<reference evidence="2 3" key="1">
    <citation type="submission" date="2014-01" db="EMBL/GenBank/DDBJ databases">
        <authorList>
            <person name="Durkin A.S."/>
            <person name="McCorrison J."/>
            <person name="Torralba M."/>
            <person name="Gillis M."/>
            <person name="Haft D.H."/>
            <person name="Methe B."/>
            <person name="Sutton G."/>
            <person name="Nelson K.E."/>
        </authorList>
    </citation>
    <scope>NUCLEOTIDE SEQUENCE [LARGE SCALE GENOMIC DNA]</scope>
    <source>
        <strain evidence="2 3">ATCC 51270</strain>
    </source>
</reference>
<dbReference type="OrthoDB" id="738440at2"/>
<organism evidence="2 3">
    <name type="scientific">Porphyromonas catoniae ATCC 51270</name>
    <dbReference type="NCBI Taxonomy" id="887901"/>
    <lineage>
        <taxon>Bacteria</taxon>
        <taxon>Pseudomonadati</taxon>
        <taxon>Bacteroidota</taxon>
        <taxon>Bacteroidia</taxon>
        <taxon>Bacteroidales</taxon>
        <taxon>Porphyromonadaceae</taxon>
        <taxon>Porphyromonas</taxon>
    </lineage>
</organism>
<dbReference type="Pfam" id="PF14298">
    <property type="entry name" value="DUF4374"/>
    <property type="match status" value="1"/>
</dbReference>
<comment type="caution">
    <text evidence="2">The sequence shown here is derived from an EMBL/GenBank/DDBJ whole genome shotgun (WGS) entry which is preliminary data.</text>
</comment>
<keyword evidence="1" id="KW-0732">Signal</keyword>
<protein>
    <submittedName>
        <fullName evidence="2">PF14298 domain protein</fullName>
    </submittedName>
</protein>
<name>Z4WU17_9PORP</name>
<keyword evidence="3" id="KW-1185">Reference proteome</keyword>
<dbReference type="RefSeq" id="WP_044169676.1">
    <property type="nucleotide sequence ID" value="NZ_JDFF01000025.1"/>
</dbReference>
<proteinExistence type="predicted"/>
<dbReference type="EMBL" id="JDFF01000025">
    <property type="protein sequence ID" value="EWC91265.1"/>
    <property type="molecule type" value="Genomic_DNA"/>
</dbReference>
<dbReference type="AlphaFoldDB" id="Z4WU17"/>
<feature type="chain" id="PRO_5004992142" evidence="1">
    <location>
        <begin position="28"/>
        <end position="478"/>
    </location>
</feature>
<evidence type="ECO:0000313" key="2">
    <source>
        <dbReference type="EMBL" id="EWC91265.1"/>
    </source>
</evidence>
<accession>Z4WU17</accession>
<dbReference type="PATRIC" id="fig|887901.3.peg.1661"/>
<dbReference type="Proteomes" id="UP000023482">
    <property type="component" value="Unassembled WGS sequence"/>
</dbReference>
<evidence type="ECO:0000313" key="3">
    <source>
        <dbReference type="Proteomes" id="UP000023482"/>
    </source>
</evidence>
<gene>
    <name evidence="2" type="ORF">HMPREF0636_0144</name>
</gene>